<name>A0AAN7V3Q3_9PEZI</name>
<protein>
    <submittedName>
        <fullName evidence="1">Uncharacterized protein</fullName>
    </submittedName>
</protein>
<evidence type="ECO:0000313" key="2">
    <source>
        <dbReference type="Proteomes" id="UP001305414"/>
    </source>
</evidence>
<proteinExistence type="predicted"/>
<accession>A0AAN7V3Q3</accession>
<organism evidence="1 2">
    <name type="scientific">Xylaria bambusicola</name>
    <dbReference type="NCBI Taxonomy" id="326684"/>
    <lineage>
        <taxon>Eukaryota</taxon>
        <taxon>Fungi</taxon>
        <taxon>Dikarya</taxon>
        <taxon>Ascomycota</taxon>
        <taxon>Pezizomycotina</taxon>
        <taxon>Sordariomycetes</taxon>
        <taxon>Xylariomycetidae</taxon>
        <taxon>Xylariales</taxon>
        <taxon>Xylariaceae</taxon>
        <taxon>Xylaria</taxon>
    </lineage>
</organism>
<dbReference type="EMBL" id="JAWHQM010000045">
    <property type="protein sequence ID" value="KAK5634804.1"/>
    <property type="molecule type" value="Genomic_DNA"/>
</dbReference>
<sequence length="153" mass="18109">MPHSSSKTILCRWHKLLGLSHQSSSAWHRDRVREELAEYRAARSPVERLSEAADVFSISRATYDGFPVRKLLLFAMHHIPVYGYMLAKFTSRWLFYRALAFLCRAPHPFAVREVVNPYKDRKLDDVAFRHRVMDRQKFKLVGRRLRLVWSLLP</sequence>
<evidence type="ECO:0000313" key="1">
    <source>
        <dbReference type="EMBL" id="KAK5634804.1"/>
    </source>
</evidence>
<dbReference type="AlphaFoldDB" id="A0AAN7V3Q3"/>
<gene>
    <name evidence="1" type="ORF">RRF57_010517</name>
</gene>
<comment type="caution">
    <text evidence="1">The sequence shown here is derived from an EMBL/GenBank/DDBJ whole genome shotgun (WGS) entry which is preliminary data.</text>
</comment>
<keyword evidence="2" id="KW-1185">Reference proteome</keyword>
<dbReference type="Proteomes" id="UP001305414">
    <property type="component" value="Unassembled WGS sequence"/>
</dbReference>
<reference evidence="1 2" key="1">
    <citation type="submission" date="2023-10" db="EMBL/GenBank/DDBJ databases">
        <title>Draft genome sequence of Xylaria bambusicola isolate GMP-LS, the root and basal stem rot pathogen of sugarcane in Indonesia.</title>
        <authorList>
            <person name="Selvaraj P."/>
            <person name="Muralishankar V."/>
            <person name="Muruganantham S."/>
            <person name="Sp S."/>
            <person name="Haryani S."/>
            <person name="Lau K.J.X."/>
            <person name="Naqvi N.I."/>
        </authorList>
    </citation>
    <scope>NUCLEOTIDE SEQUENCE [LARGE SCALE GENOMIC DNA]</scope>
    <source>
        <strain evidence="1">GMP-LS</strain>
    </source>
</reference>